<evidence type="ECO:0000256" key="5">
    <source>
        <dbReference type="ARBA" id="ARBA00042202"/>
    </source>
</evidence>
<dbReference type="SUPFAM" id="SSF75005">
    <property type="entry name" value="Arabinanase/levansucrase/invertase"/>
    <property type="match status" value="2"/>
</dbReference>
<evidence type="ECO:0000313" key="7">
    <source>
        <dbReference type="EMBL" id="KAK9770374.1"/>
    </source>
</evidence>
<evidence type="ECO:0000313" key="8">
    <source>
        <dbReference type="Proteomes" id="UP001465668"/>
    </source>
</evidence>
<dbReference type="Pfam" id="PF04616">
    <property type="entry name" value="Glyco_hydro_43"/>
    <property type="match status" value="2"/>
</dbReference>
<gene>
    <name evidence="7" type="ORF">SCAR479_12943</name>
</gene>
<keyword evidence="6" id="KW-0732">Signal</keyword>
<feature type="signal peptide" evidence="6">
    <location>
        <begin position="1"/>
        <end position="20"/>
    </location>
</feature>
<dbReference type="Gene3D" id="2.115.10.20">
    <property type="entry name" value="Glycosyl hydrolase domain, family 43"/>
    <property type="match status" value="2"/>
</dbReference>
<dbReference type="PANTHER" id="PTHR43301">
    <property type="entry name" value="ARABINAN ENDO-1,5-ALPHA-L-ARABINOSIDASE"/>
    <property type="match status" value="1"/>
</dbReference>
<evidence type="ECO:0000256" key="3">
    <source>
        <dbReference type="ARBA" id="ARBA00022801"/>
    </source>
</evidence>
<sequence length="665" mass="72857">MQFLLSTLPAIAGLATLASGAAIHDPSYYRKAARQTDALEDYLFAYFTNDTLAGEKIYFAASNGNDALDWTELNNGQPVLTSTLGTGGVRDPFIIRSPDGSTFYLIATDLSIGSGTSWDSAVRQGSRYLEVWESNDLETWSEQRHVLVSPETAGNTWAPEAYYDSDLGAYIVFWASELYDESDTEHTGTSYHRVLYATTTDFVTFGDPVIWEDSGVSRIDSTVIDVDGVYYRFTKDEGGSATGCVDIIQESSTDLLATNWTTITTCIGANAGTANVEGPTVFKANPDDVNGQKYYLFVDEYSGRHYLPLETEDIANPDWQLSSSYSLPASPRHGTVLPITATEWDTVTAGTTITKRSKLQKRNSPVLPGYNADPNIAVFGSTYYIYPTTDGLSDWDAKDLYVWSSTDLVTWTRNDNPILTLNGADGNVPWATGNAWAPTIAEKNGKYYFYFCGHNPTYDAQNIGVAVADSPEGPFTAQAGPMITNTESITSSQAIDPDVFADPVSGKYWLFWGNGKCLYAELNDDMLSINTDTIGEITGLTDYMEGTFVNYRDGLYHLTYSIDDTRSVDYRVGYATATSPTGPYTYQGVILQKDESQGILGTGHNSIIGILGTDDWYIAYHRFAIPNGNGTEREVTIDRITFDANTGLMQTIAPTLSSVEPESVP</sequence>
<comment type="pathway">
    <text evidence="1">Glycan metabolism; L-arabinan degradation.</text>
</comment>
<organism evidence="7 8">
    <name type="scientific">Seiridium cardinale</name>
    <dbReference type="NCBI Taxonomy" id="138064"/>
    <lineage>
        <taxon>Eukaryota</taxon>
        <taxon>Fungi</taxon>
        <taxon>Dikarya</taxon>
        <taxon>Ascomycota</taxon>
        <taxon>Pezizomycotina</taxon>
        <taxon>Sordariomycetes</taxon>
        <taxon>Xylariomycetidae</taxon>
        <taxon>Amphisphaeriales</taxon>
        <taxon>Sporocadaceae</taxon>
        <taxon>Seiridium</taxon>
    </lineage>
</organism>
<comment type="caution">
    <text evidence="7">The sequence shown here is derived from an EMBL/GenBank/DDBJ whole genome shotgun (WGS) entry which is preliminary data.</text>
</comment>
<keyword evidence="3" id="KW-0378">Hydrolase</keyword>
<dbReference type="InterPro" id="IPR023296">
    <property type="entry name" value="Glyco_hydro_beta-prop_sf"/>
</dbReference>
<dbReference type="CDD" id="cd08983">
    <property type="entry name" value="GH43_Bt3655-like"/>
    <property type="match status" value="1"/>
</dbReference>
<evidence type="ECO:0000256" key="6">
    <source>
        <dbReference type="SAM" id="SignalP"/>
    </source>
</evidence>
<comment type="similarity">
    <text evidence="2">Belongs to the glycosyl hydrolase 43 family.</text>
</comment>
<dbReference type="InterPro" id="IPR006710">
    <property type="entry name" value="Glyco_hydro_43"/>
</dbReference>
<proteinExistence type="inferred from homology"/>
<feature type="chain" id="PRO_5046302481" description="Endo-1,5-alpha-L-arabinanase A" evidence="6">
    <location>
        <begin position="21"/>
        <end position="665"/>
    </location>
</feature>
<evidence type="ECO:0000256" key="1">
    <source>
        <dbReference type="ARBA" id="ARBA00004834"/>
    </source>
</evidence>
<accession>A0ABR2X9C0</accession>
<name>A0ABR2X9C0_9PEZI</name>
<evidence type="ECO:0000256" key="2">
    <source>
        <dbReference type="ARBA" id="ARBA00009865"/>
    </source>
</evidence>
<dbReference type="PANTHER" id="PTHR43301:SF3">
    <property type="entry name" value="ARABINAN ENDO-1,5-ALPHA-L-ARABINOSIDASE A-RELATED"/>
    <property type="match status" value="1"/>
</dbReference>
<reference evidence="7 8" key="1">
    <citation type="submission" date="2024-02" db="EMBL/GenBank/DDBJ databases">
        <title>First draft genome assembly of two strains of Seiridium cardinale.</title>
        <authorList>
            <person name="Emiliani G."/>
            <person name="Scali E."/>
        </authorList>
    </citation>
    <scope>NUCLEOTIDE SEQUENCE [LARGE SCALE GENOMIC DNA]</scope>
    <source>
        <strain evidence="7 8">BM-138-000479</strain>
    </source>
</reference>
<keyword evidence="4" id="KW-0326">Glycosidase</keyword>
<dbReference type="CDD" id="cd18828">
    <property type="entry name" value="GH43_BT3675-like"/>
    <property type="match status" value="1"/>
</dbReference>
<dbReference type="InterPro" id="IPR050727">
    <property type="entry name" value="GH43_arabinanases"/>
</dbReference>
<protein>
    <recommendedName>
        <fullName evidence="5">Endo-1,5-alpha-L-arabinanase A</fullName>
    </recommendedName>
</protein>
<dbReference type="Proteomes" id="UP001465668">
    <property type="component" value="Unassembled WGS sequence"/>
</dbReference>
<keyword evidence="8" id="KW-1185">Reference proteome</keyword>
<dbReference type="EMBL" id="JARVKM010000094">
    <property type="protein sequence ID" value="KAK9770374.1"/>
    <property type="molecule type" value="Genomic_DNA"/>
</dbReference>
<evidence type="ECO:0000256" key="4">
    <source>
        <dbReference type="ARBA" id="ARBA00023295"/>
    </source>
</evidence>